<accession>A0A1F7I544</accession>
<evidence type="ECO:0000313" key="3">
    <source>
        <dbReference type="EMBL" id="OGK38480.1"/>
    </source>
</evidence>
<dbReference type="Proteomes" id="UP000176803">
    <property type="component" value="Unassembled WGS sequence"/>
</dbReference>
<dbReference type="AlphaFoldDB" id="A0A1F7I544"/>
<feature type="compositionally biased region" description="Pro residues" evidence="1">
    <location>
        <begin position="23"/>
        <end position="35"/>
    </location>
</feature>
<organism evidence="3 4">
    <name type="scientific">Candidatus Roizmanbacteria bacterium RIFCSPHIGHO2_12_FULL_41_11</name>
    <dbReference type="NCBI Taxonomy" id="1802052"/>
    <lineage>
        <taxon>Bacteria</taxon>
        <taxon>Candidatus Roizmaniibacteriota</taxon>
    </lineage>
</organism>
<reference evidence="3 4" key="1">
    <citation type="journal article" date="2016" name="Nat. Commun.">
        <title>Thousands of microbial genomes shed light on interconnected biogeochemical processes in an aquifer system.</title>
        <authorList>
            <person name="Anantharaman K."/>
            <person name="Brown C.T."/>
            <person name="Hug L.A."/>
            <person name="Sharon I."/>
            <person name="Castelle C.J."/>
            <person name="Probst A.J."/>
            <person name="Thomas B.C."/>
            <person name="Singh A."/>
            <person name="Wilkins M.J."/>
            <person name="Karaoz U."/>
            <person name="Brodie E.L."/>
            <person name="Williams K.H."/>
            <person name="Hubbard S.S."/>
            <person name="Banfield J.F."/>
        </authorList>
    </citation>
    <scope>NUCLEOTIDE SEQUENCE [LARGE SCALE GENOMIC DNA]</scope>
</reference>
<name>A0A1F7I544_9BACT</name>
<protein>
    <recommendedName>
        <fullName evidence="5">Transmembrane protein</fullName>
    </recommendedName>
</protein>
<keyword evidence="2" id="KW-0472">Membrane</keyword>
<feature type="transmembrane region" description="Helical" evidence="2">
    <location>
        <begin position="55"/>
        <end position="74"/>
    </location>
</feature>
<sequence>MDVNNQNNQTPETPTPVNSQPNIMPPAVSPPPPASPPNMATINMAPPPASPLNKFLLVFLLILMMVFAAVFYLFMSRANSTSSSENQPLVNPVVATGAPLKSPTGSSGSAGAAMNEDEKTQLENIEVGSVDDDLQDIKSDLNQL</sequence>
<evidence type="ECO:0000313" key="4">
    <source>
        <dbReference type="Proteomes" id="UP000176803"/>
    </source>
</evidence>
<feature type="region of interest" description="Disordered" evidence="1">
    <location>
        <begin position="1"/>
        <end position="35"/>
    </location>
</feature>
<keyword evidence="2" id="KW-1133">Transmembrane helix</keyword>
<feature type="region of interest" description="Disordered" evidence="1">
    <location>
        <begin position="81"/>
        <end position="144"/>
    </location>
</feature>
<dbReference type="EMBL" id="MGAC01000011">
    <property type="protein sequence ID" value="OGK38480.1"/>
    <property type="molecule type" value="Genomic_DNA"/>
</dbReference>
<evidence type="ECO:0000256" key="1">
    <source>
        <dbReference type="SAM" id="MobiDB-lite"/>
    </source>
</evidence>
<evidence type="ECO:0008006" key="5">
    <source>
        <dbReference type="Google" id="ProtNLM"/>
    </source>
</evidence>
<keyword evidence="2" id="KW-0812">Transmembrane</keyword>
<feature type="compositionally biased region" description="Low complexity" evidence="1">
    <location>
        <begin position="1"/>
        <end position="18"/>
    </location>
</feature>
<feature type="compositionally biased region" description="Basic and acidic residues" evidence="1">
    <location>
        <begin position="135"/>
        <end position="144"/>
    </location>
</feature>
<gene>
    <name evidence="3" type="ORF">A3F03_03240</name>
</gene>
<comment type="caution">
    <text evidence="3">The sequence shown here is derived from an EMBL/GenBank/DDBJ whole genome shotgun (WGS) entry which is preliminary data.</text>
</comment>
<evidence type="ECO:0000256" key="2">
    <source>
        <dbReference type="SAM" id="Phobius"/>
    </source>
</evidence>
<proteinExistence type="predicted"/>